<name>A0A4Q4S072_9PLEO</name>
<dbReference type="PANTHER" id="PTHR38790">
    <property type="entry name" value="2EXR DOMAIN-CONTAINING PROTEIN-RELATED"/>
    <property type="match status" value="1"/>
</dbReference>
<protein>
    <submittedName>
        <fullName evidence="2">Uncharacterized protein</fullName>
    </submittedName>
</protein>
<dbReference type="AlphaFoldDB" id="A0A4Q4S072"/>
<reference evidence="3" key="1">
    <citation type="journal article" date="2019" name="bioRxiv">
        <title>Genomics, evolutionary history and diagnostics of the Alternaria alternata species group including apple and Asian pear pathotypes.</title>
        <authorList>
            <person name="Armitage A.D."/>
            <person name="Cockerton H.M."/>
            <person name="Sreenivasaprasad S."/>
            <person name="Woodhall J.W."/>
            <person name="Lane C.R."/>
            <person name="Harrison R.J."/>
            <person name="Clarkson J.P."/>
        </authorList>
    </citation>
    <scope>NUCLEOTIDE SEQUENCE [LARGE SCALE GENOMIC DNA]</scope>
    <source>
        <strain evidence="3">FERA 1082</strain>
    </source>
</reference>
<sequence length="240" mass="27460">MSSTNRVTRDRRKRPKLEHKTTDDENLQPHPVEIFSTVVHLDIAMLGSETKAGDAGVYQAIAAQNQLDSPFLRLPSELRNQIYYFALGGNEIYVISNGDQKSQLWGRSLGQKIWSLKPIKQIMAINLPLACTQIRRELGEYYAFTFNLFSAMTDVGTGPLLQQLTSAQRHRIEVLTTNHAYHIENKISYYEHIITLVPNLKRLVLRDMTAMSVQEKKNTIDRLRAACNNKEMKIEILDIC</sequence>
<accession>A0A4Q4S072</accession>
<dbReference type="OrthoDB" id="3793866at2759"/>
<gene>
    <name evidence="2" type="ORF">AA0114_g2724</name>
</gene>
<organism evidence="2 3">
    <name type="scientific">Alternaria tenuissima</name>
    <dbReference type="NCBI Taxonomy" id="119927"/>
    <lineage>
        <taxon>Eukaryota</taxon>
        <taxon>Fungi</taxon>
        <taxon>Dikarya</taxon>
        <taxon>Ascomycota</taxon>
        <taxon>Pezizomycotina</taxon>
        <taxon>Dothideomycetes</taxon>
        <taxon>Pleosporomycetidae</taxon>
        <taxon>Pleosporales</taxon>
        <taxon>Pleosporineae</taxon>
        <taxon>Pleosporaceae</taxon>
        <taxon>Alternaria</taxon>
        <taxon>Alternaria sect. Alternaria</taxon>
        <taxon>Alternaria alternata complex</taxon>
    </lineage>
</organism>
<evidence type="ECO:0000256" key="1">
    <source>
        <dbReference type="SAM" id="MobiDB-lite"/>
    </source>
</evidence>
<feature type="region of interest" description="Disordered" evidence="1">
    <location>
        <begin position="1"/>
        <end position="29"/>
    </location>
</feature>
<evidence type="ECO:0000313" key="2">
    <source>
        <dbReference type="EMBL" id="RYN56675.1"/>
    </source>
</evidence>
<evidence type="ECO:0000313" key="3">
    <source>
        <dbReference type="Proteomes" id="UP000292402"/>
    </source>
</evidence>
<dbReference type="Proteomes" id="UP000292402">
    <property type="component" value="Unassembled WGS sequence"/>
</dbReference>
<dbReference type="EMBL" id="PDXA01000007">
    <property type="protein sequence ID" value="RYN56675.1"/>
    <property type="molecule type" value="Genomic_DNA"/>
</dbReference>
<comment type="caution">
    <text evidence="2">The sequence shown here is derived from an EMBL/GenBank/DDBJ whole genome shotgun (WGS) entry which is preliminary data.</text>
</comment>
<dbReference type="PANTHER" id="PTHR38790:SF4">
    <property type="entry name" value="2EXR DOMAIN-CONTAINING PROTEIN"/>
    <property type="match status" value="1"/>
</dbReference>
<proteinExistence type="predicted"/>